<dbReference type="PATRIC" id="fig|285.51.peg.2790"/>
<dbReference type="EMBL" id="AWOR01000057">
    <property type="protein sequence ID" value="KGH27884.1"/>
    <property type="molecule type" value="Genomic_DNA"/>
</dbReference>
<protein>
    <submittedName>
        <fullName evidence="1">Uncharacterized protein</fullName>
    </submittedName>
</protein>
<evidence type="ECO:0000313" key="2">
    <source>
        <dbReference type="Proteomes" id="UP000029553"/>
    </source>
</evidence>
<organism evidence="1 2">
    <name type="scientific">Comamonas testosteroni</name>
    <name type="common">Pseudomonas testosteroni</name>
    <dbReference type="NCBI Taxonomy" id="285"/>
    <lineage>
        <taxon>Bacteria</taxon>
        <taxon>Pseudomonadati</taxon>
        <taxon>Pseudomonadota</taxon>
        <taxon>Betaproteobacteria</taxon>
        <taxon>Burkholderiales</taxon>
        <taxon>Comamonadaceae</taxon>
        <taxon>Comamonas</taxon>
    </lineage>
</organism>
<proteinExistence type="predicted"/>
<accession>A0A096FD61</accession>
<sequence length="38" mass="4194">MAHWLITQKPPAGFSAGHETELKAVDESKAVVRYAPTR</sequence>
<dbReference type="Proteomes" id="UP000029553">
    <property type="component" value="Unassembled WGS sequence"/>
</dbReference>
<name>A0A096FD61_COMTE</name>
<evidence type="ECO:0000313" key="1">
    <source>
        <dbReference type="EMBL" id="KGH27884.1"/>
    </source>
</evidence>
<dbReference type="AlphaFoldDB" id="A0A096FD61"/>
<dbReference type="Pfam" id="PF04381">
    <property type="entry name" value="RdgC"/>
    <property type="match status" value="1"/>
</dbReference>
<dbReference type="GO" id="GO:0006310">
    <property type="term" value="P:DNA recombination"/>
    <property type="evidence" value="ECO:0007669"/>
    <property type="project" value="InterPro"/>
</dbReference>
<dbReference type="InterPro" id="IPR007476">
    <property type="entry name" value="RdgC"/>
</dbReference>
<reference evidence="1 2" key="1">
    <citation type="submission" date="2013-09" db="EMBL/GenBank/DDBJ databases">
        <title>High correlation between genotypes and phenotypes of environmental bacteria Comamonas testosteroni strains.</title>
        <authorList>
            <person name="Liu L."/>
            <person name="Zhu W."/>
            <person name="Xia X."/>
            <person name="Xu B."/>
            <person name="Luo M."/>
            <person name="Wang G."/>
        </authorList>
    </citation>
    <scope>NUCLEOTIDE SEQUENCE [LARGE SCALE GENOMIC DNA]</scope>
    <source>
        <strain evidence="1 2">JL40</strain>
    </source>
</reference>
<gene>
    <name evidence="1" type="ORF">P353_17655</name>
</gene>
<comment type="caution">
    <text evidence="1">The sequence shown here is derived from an EMBL/GenBank/DDBJ whole genome shotgun (WGS) entry which is preliminary data.</text>
</comment>